<evidence type="ECO:0000313" key="2">
    <source>
        <dbReference type="Proteomes" id="UP000035680"/>
    </source>
</evidence>
<dbReference type="Proteomes" id="UP000035680">
    <property type="component" value="Unassembled WGS sequence"/>
</dbReference>
<dbReference type="AlphaFoldDB" id="A0A0K0G0E7"/>
<organism evidence="2 3">
    <name type="scientific">Strongyloides venezuelensis</name>
    <name type="common">Threadworm</name>
    <dbReference type="NCBI Taxonomy" id="75913"/>
    <lineage>
        <taxon>Eukaryota</taxon>
        <taxon>Metazoa</taxon>
        <taxon>Ecdysozoa</taxon>
        <taxon>Nematoda</taxon>
        <taxon>Chromadorea</taxon>
        <taxon>Rhabditida</taxon>
        <taxon>Tylenchina</taxon>
        <taxon>Panagrolaimomorpha</taxon>
        <taxon>Strongyloidoidea</taxon>
        <taxon>Strongyloididae</taxon>
        <taxon>Strongyloides</taxon>
    </lineage>
</organism>
<feature type="chain" id="PRO_5005330625" evidence="1">
    <location>
        <begin position="21"/>
        <end position="104"/>
    </location>
</feature>
<dbReference type="WBParaSite" id="SVE_1818200.1">
    <property type="protein sequence ID" value="SVE_1818200.1"/>
    <property type="gene ID" value="SVE_1818200"/>
</dbReference>
<reference evidence="2" key="1">
    <citation type="submission" date="2014-07" db="EMBL/GenBank/DDBJ databases">
        <authorList>
            <person name="Martin A.A"/>
            <person name="De Silva N."/>
        </authorList>
    </citation>
    <scope>NUCLEOTIDE SEQUENCE</scope>
</reference>
<evidence type="ECO:0000256" key="1">
    <source>
        <dbReference type="SAM" id="SignalP"/>
    </source>
</evidence>
<evidence type="ECO:0000313" key="3">
    <source>
        <dbReference type="WBParaSite" id="SVE_1818200.1"/>
    </source>
</evidence>
<accession>A0A0K0G0E7</accession>
<name>A0A0K0G0E7_STRVS</name>
<feature type="signal peptide" evidence="1">
    <location>
        <begin position="1"/>
        <end position="20"/>
    </location>
</feature>
<keyword evidence="1" id="KW-0732">Signal</keyword>
<proteinExistence type="predicted"/>
<reference evidence="3" key="2">
    <citation type="submission" date="2015-08" db="UniProtKB">
        <authorList>
            <consortium name="WormBaseParasite"/>
        </authorList>
    </citation>
    <scope>IDENTIFICATION</scope>
</reference>
<sequence length="104" mass="11727">MRNLILYLLITLATIDYGKSARIAKVGDDYILNYNLQSFFDDALIHNDDGSVSLKASSSIEEDNYNDSFGKIKSLSIPITITSPFANLFENFGYFIDKIQKKFG</sequence>
<protein>
    <submittedName>
        <fullName evidence="3">Secreted protein</fullName>
    </submittedName>
</protein>
<keyword evidence="2" id="KW-1185">Reference proteome</keyword>